<proteinExistence type="predicted"/>
<feature type="non-terminal residue" evidence="1">
    <location>
        <position position="186"/>
    </location>
</feature>
<dbReference type="EMBL" id="JABCIY010000151">
    <property type="protein sequence ID" value="KAF7192062.1"/>
    <property type="molecule type" value="Genomic_DNA"/>
</dbReference>
<evidence type="ECO:0000313" key="1">
    <source>
        <dbReference type="EMBL" id="KAF7192062.1"/>
    </source>
</evidence>
<dbReference type="Proteomes" id="UP000660729">
    <property type="component" value="Unassembled WGS sequence"/>
</dbReference>
<protein>
    <submittedName>
        <fullName evidence="1">Uncharacterized protein</fullName>
    </submittedName>
</protein>
<organism evidence="1 2">
    <name type="scientific">Pseudocercospora fuligena</name>
    <dbReference type="NCBI Taxonomy" id="685502"/>
    <lineage>
        <taxon>Eukaryota</taxon>
        <taxon>Fungi</taxon>
        <taxon>Dikarya</taxon>
        <taxon>Ascomycota</taxon>
        <taxon>Pezizomycotina</taxon>
        <taxon>Dothideomycetes</taxon>
        <taxon>Dothideomycetidae</taxon>
        <taxon>Mycosphaerellales</taxon>
        <taxon>Mycosphaerellaceae</taxon>
        <taxon>Pseudocercospora</taxon>
    </lineage>
</organism>
<comment type="caution">
    <text evidence="1">The sequence shown here is derived from an EMBL/GenBank/DDBJ whole genome shotgun (WGS) entry which is preliminary data.</text>
</comment>
<name>A0A8H6RJL8_9PEZI</name>
<sequence length="186" mass="20759">PSHPRKRGNVLYFHAHAEKAQHMDVEFAMTAEGERLVVYAMCLWLPEGSGNSLSISMAGGKELIARVRKRQPVRSSGRSSWWLSSCKSGERPRYGWYTDASGRYSLMQRSARGTTSSSRLIVVPQALDQEFSRCCIRNVSGQVHIQYCNVQIGRARLLQSSVDSLMPDQCVGRVSLSAPECHVQSI</sequence>
<reference evidence="1" key="1">
    <citation type="submission" date="2020-04" db="EMBL/GenBank/DDBJ databases">
        <title>Draft genome resource of the tomato pathogen Pseudocercospora fuligena.</title>
        <authorList>
            <person name="Zaccaron A."/>
        </authorList>
    </citation>
    <scope>NUCLEOTIDE SEQUENCE</scope>
    <source>
        <strain evidence="1">PF001</strain>
    </source>
</reference>
<gene>
    <name evidence="1" type="ORF">HII31_06707</name>
</gene>
<accession>A0A8H6RJL8</accession>
<dbReference type="AlphaFoldDB" id="A0A8H6RJL8"/>
<keyword evidence="2" id="KW-1185">Reference proteome</keyword>
<evidence type="ECO:0000313" key="2">
    <source>
        <dbReference type="Proteomes" id="UP000660729"/>
    </source>
</evidence>